<accession>A0A8J7J284</accession>
<name>A0A8J7J284_9CYAN</name>
<dbReference type="AlphaFoldDB" id="A0A8J7J284"/>
<dbReference type="RefSeq" id="WP_194029317.1">
    <property type="nucleotide sequence ID" value="NZ_JADEWZ010000012.1"/>
</dbReference>
<evidence type="ECO:0000313" key="2">
    <source>
        <dbReference type="Proteomes" id="UP000654482"/>
    </source>
</evidence>
<keyword evidence="2" id="KW-1185">Reference proteome</keyword>
<comment type="caution">
    <text evidence="1">The sequence shown here is derived from an EMBL/GenBank/DDBJ whole genome shotgun (WGS) entry which is preliminary data.</text>
</comment>
<organism evidence="1 2">
    <name type="scientific">Lusitaniella coriacea LEGE 07157</name>
    <dbReference type="NCBI Taxonomy" id="945747"/>
    <lineage>
        <taxon>Bacteria</taxon>
        <taxon>Bacillati</taxon>
        <taxon>Cyanobacteriota</taxon>
        <taxon>Cyanophyceae</taxon>
        <taxon>Spirulinales</taxon>
        <taxon>Lusitaniellaceae</taxon>
        <taxon>Lusitaniella</taxon>
    </lineage>
</organism>
<evidence type="ECO:0000313" key="1">
    <source>
        <dbReference type="EMBL" id="MBE9116224.1"/>
    </source>
</evidence>
<dbReference type="Proteomes" id="UP000654482">
    <property type="component" value="Unassembled WGS sequence"/>
</dbReference>
<gene>
    <name evidence="1" type="ORF">IQ249_09980</name>
</gene>
<protein>
    <submittedName>
        <fullName evidence="1">DUF4926 domain-containing protein</fullName>
    </submittedName>
</protein>
<proteinExistence type="predicted"/>
<dbReference type="EMBL" id="JADEWZ010000012">
    <property type="protein sequence ID" value="MBE9116224.1"/>
    <property type="molecule type" value="Genomic_DNA"/>
</dbReference>
<reference evidence="1" key="1">
    <citation type="submission" date="2020-10" db="EMBL/GenBank/DDBJ databases">
        <authorList>
            <person name="Castelo-Branco R."/>
            <person name="Eusebio N."/>
            <person name="Adriana R."/>
            <person name="Vieira A."/>
            <person name="Brugerolle De Fraissinette N."/>
            <person name="Rezende De Castro R."/>
            <person name="Schneider M.P."/>
            <person name="Vasconcelos V."/>
            <person name="Leao P.N."/>
        </authorList>
    </citation>
    <scope>NUCLEOTIDE SEQUENCE</scope>
    <source>
        <strain evidence="1">LEGE 07157</strain>
    </source>
</reference>
<sequence length="74" mass="8155">MKFELFSEVQLEEDIPAHNLHQGTSAIIIDYCSRYGGQEDGYLLEVLDANNLAFDVIAVPASKIEVATANISQQ</sequence>